<evidence type="ECO:0000313" key="1">
    <source>
        <dbReference type="EMBL" id="KJR80577.1"/>
    </source>
</evidence>
<gene>
    <name evidence="1" type="ORF">SPSK_05726</name>
</gene>
<dbReference type="AlphaFoldDB" id="A0A0F2LSX4"/>
<dbReference type="GeneID" id="27667741"/>
<dbReference type="VEuPathDB" id="FungiDB:SPSK_05726"/>
<sequence>MSESSTTLTVLNSRKRNFILIRTNQGLPTVGFVLSSSSLLPLLSSTSISTFSSIVRIILRNYSDCQTRSFALNASPPDRIGACPLLASSPASAVASDVP</sequence>
<proteinExistence type="predicted"/>
<dbReference type="EMBL" id="AXCR01000012">
    <property type="protein sequence ID" value="KJR80577.1"/>
    <property type="molecule type" value="Genomic_DNA"/>
</dbReference>
<protein>
    <submittedName>
        <fullName evidence="1">Uncharacterized protein</fullName>
    </submittedName>
</protein>
<dbReference type="RefSeq" id="XP_016583253.1">
    <property type="nucleotide sequence ID" value="XM_016732464.1"/>
</dbReference>
<accession>A0A0F2LSX4</accession>
<dbReference type="KEGG" id="ssck:SPSK_05726"/>
<organism evidence="1 2">
    <name type="scientific">Sporothrix schenckii 1099-18</name>
    <dbReference type="NCBI Taxonomy" id="1397361"/>
    <lineage>
        <taxon>Eukaryota</taxon>
        <taxon>Fungi</taxon>
        <taxon>Dikarya</taxon>
        <taxon>Ascomycota</taxon>
        <taxon>Pezizomycotina</taxon>
        <taxon>Sordariomycetes</taxon>
        <taxon>Sordariomycetidae</taxon>
        <taxon>Ophiostomatales</taxon>
        <taxon>Ophiostomataceae</taxon>
        <taxon>Sporothrix</taxon>
    </lineage>
</organism>
<reference evidence="1 2" key="1">
    <citation type="journal article" date="2014" name="BMC Genomics">
        <title>Comparative genomics of the major fungal agents of human and animal Sporotrichosis: Sporothrix schenckii and Sporothrix brasiliensis.</title>
        <authorList>
            <person name="Teixeira M.M."/>
            <person name="de Almeida L.G."/>
            <person name="Kubitschek-Barreira P."/>
            <person name="Alves F.L."/>
            <person name="Kioshima E.S."/>
            <person name="Abadio A.K."/>
            <person name="Fernandes L."/>
            <person name="Derengowski L.S."/>
            <person name="Ferreira K.S."/>
            <person name="Souza R.C."/>
            <person name="Ruiz J.C."/>
            <person name="de Andrade N.C."/>
            <person name="Paes H.C."/>
            <person name="Nicola A.M."/>
            <person name="Albuquerque P."/>
            <person name="Gerber A.L."/>
            <person name="Martins V.P."/>
            <person name="Peconick L.D."/>
            <person name="Neto A.V."/>
            <person name="Chaucanez C.B."/>
            <person name="Silva P.A."/>
            <person name="Cunha O.L."/>
            <person name="de Oliveira F.F."/>
            <person name="dos Santos T.C."/>
            <person name="Barros A.L."/>
            <person name="Soares M.A."/>
            <person name="de Oliveira L.M."/>
            <person name="Marini M.M."/>
            <person name="Villalobos-Duno H."/>
            <person name="Cunha M.M."/>
            <person name="de Hoog S."/>
            <person name="da Silveira J.F."/>
            <person name="Henrissat B."/>
            <person name="Nino-Vega G.A."/>
            <person name="Cisalpino P.S."/>
            <person name="Mora-Montes H.M."/>
            <person name="Almeida S.R."/>
            <person name="Stajich J.E."/>
            <person name="Lopes-Bezerra L.M."/>
            <person name="Vasconcelos A.T."/>
            <person name="Felipe M.S."/>
        </authorList>
    </citation>
    <scope>NUCLEOTIDE SEQUENCE [LARGE SCALE GENOMIC DNA]</scope>
    <source>
        <strain evidence="1 2">1099-18</strain>
    </source>
</reference>
<name>A0A0F2LSX4_SPOSC</name>
<evidence type="ECO:0000313" key="2">
    <source>
        <dbReference type="Proteomes" id="UP000033710"/>
    </source>
</evidence>
<dbReference type="Proteomes" id="UP000033710">
    <property type="component" value="Unassembled WGS sequence"/>
</dbReference>
<reference evidence="1 2" key="2">
    <citation type="journal article" date="2015" name="Eukaryot. Cell">
        <title>Asexual propagation of a virulent clone complex in a human and feline outbreak of sporotrichosis.</title>
        <authorList>
            <person name="Teixeira Mde M."/>
            <person name="Rodrigues A.M."/>
            <person name="Tsui C.K."/>
            <person name="de Almeida L.G."/>
            <person name="Van Diepeningen A.D."/>
            <person name="van den Ende B.G."/>
            <person name="Fernandes G.F."/>
            <person name="Kano R."/>
            <person name="Hamelin R.C."/>
            <person name="Lopes-Bezerra L.M."/>
            <person name="Vasconcelos A.T."/>
            <person name="de Hoog S."/>
            <person name="de Camargo Z.P."/>
            <person name="Felipe M.S."/>
        </authorList>
    </citation>
    <scope>NUCLEOTIDE SEQUENCE [LARGE SCALE GENOMIC DNA]</scope>
    <source>
        <strain evidence="1 2">1099-18</strain>
    </source>
</reference>
<comment type="caution">
    <text evidence="1">The sequence shown here is derived from an EMBL/GenBank/DDBJ whole genome shotgun (WGS) entry which is preliminary data.</text>
</comment>